<evidence type="ECO:0000256" key="4">
    <source>
        <dbReference type="ARBA" id="ARBA00023139"/>
    </source>
</evidence>
<dbReference type="EMBL" id="CP064781">
    <property type="protein sequence ID" value="QRJ64042.1"/>
    <property type="molecule type" value="Genomic_DNA"/>
</dbReference>
<evidence type="ECO:0000256" key="5">
    <source>
        <dbReference type="ARBA" id="ARBA00023288"/>
    </source>
</evidence>
<gene>
    <name evidence="8" type="ORF">IWH25_01380</name>
</gene>
<dbReference type="RefSeq" id="WP_238998970.1">
    <property type="nucleotide sequence ID" value="NZ_CP064781.1"/>
</dbReference>
<comment type="subcellular location">
    <subcellularLocation>
        <location evidence="1">Cell outer membrane</location>
        <topology evidence="1">Lipid-anchor</topology>
    </subcellularLocation>
</comment>
<dbReference type="GO" id="GO:0009279">
    <property type="term" value="C:cell outer membrane"/>
    <property type="evidence" value="ECO:0007669"/>
    <property type="project" value="UniProtKB-SubCell"/>
</dbReference>
<dbReference type="PANTHER" id="PTHR35603">
    <property type="match status" value="1"/>
</dbReference>
<accession>A0A974SPG9</accession>
<dbReference type="Pfam" id="PF05433">
    <property type="entry name" value="Rick_17kDa_Anti"/>
    <property type="match status" value="1"/>
</dbReference>
<dbReference type="Proteomes" id="UP000663444">
    <property type="component" value="Chromosome"/>
</dbReference>
<dbReference type="KEGG" id="ares:IWH25_01380"/>
<reference evidence="8" key="1">
    <citation type="submission" date="2020-11" db="EMBL/GenBank/DDBJ databases">
        <title>Azospira restricta DSM 18626 genome sequence.</title>
        <authorList>
            <person name="Moe W.M."/>
        </authorList>
    </citation>
    <scope>NUCLEOTIDE SEQUENCE</scope>
    <source>
        <strain evidence="8">DSM 18626</strain>
    </source>
</reference>
<dbReference type="PROSITE" id="PS51257">
    <property type="entry name" value="PROKAR_LIPOPROTEIN"/>
    <property type="match status" value="1"/>
</dbReference>
<keyword evidence="9" id="KW-1185">Reference proteome</keyword>
<dbReference type="InterPro" id="IPR008816">
    <property type="entry name" value="Gly_zipper_2TM_dom"/>
</dbReference>
<feature type="signal peptide" evidence="6">
    <location>
        <begin position="1"/>
        <end position="21"/>
    </location>
</feature>
<dbReference type="AlphaFoldDB" id="A0A974SPG9"/>
<protein>
    <submittedName>
        <fullName evidence="8">Glycine zipper 2TM domain-containing protein</fullName>
    </submittedName>
</protein>
<evidence type="ECO:0000256" key="6">
    <source>
        <dbReference type="SAM" id="SignalP"/>
    </source>
</evidence>
<feature type="chain" id="PRO_5036741963" evidence="6">
    <location>
        <begin position="22"/>
        <end position="151"/>
    </location>
</feature>
<feature type="domain" description="Glycine zipper 2TM" evidence="7">
    <location>
        <begin position="60"/>
        <end position="101"/>
    </location>
</feature>
<name>A0A974SPG9_9RHOO</name>
<evidence type="ECO:0000256" key="3">
    <source>
        <dbReference type="ARBA" id="ARBA00023136"/>
    </source>
</evidence>
<organism evidence="8 9">
    <name type="scientific">Azospira restricta</name>
    <dbReference type="NCBI Taxonomy" id="404405"/>
    <lineage>
        <taxon>Bacteria</taxon>
        <taxon>Pseudomonadati</taxon>
        <taxon>Pseudomonadota</taxon>
        <taxon>Betaproteobacteria</taxon>
        <taxon>Rhodocyclales</taxon>
        <taxon>Rhodocyclaceae</taxon>
        <taxon>Azospira</taxon>
    </lineage>
</organism>
<keyword evidence="5" id="KW-0449">Lipoprotein</keyword>
<evidence type="ECO:0000259" key="7">
    <source>
        <dbReference type="Pfam" id="PF05433"/>
    </source>
</evidence>
<evidence type="ECO:0000256" key="2">
    <source>
        <dbReference type="ARBA" id="ARBA00022729"/>
    </source>
</evidence>
<evidence type="ECO:0000256" key="1">
    <source>
        <dbReference type="ARBA" id="ARBA00004459"/>
    </source>
</evidence>
<keyword evidence="4" id="KW-0564">Palmitate</keyword>
<dbReference type="PANTHER" id="PTHR35603:SF1">
    <property type="entry name" value="OUTER MEMBRANE LIPOPROTEIN SLYB"/>
    <property type="match status" value="1"/>
</dbReference>
<evidence type="ECO:0000313" key="9">
    <source>
        <dbReference type="Proteomes" id="UP000663444"/>
    </source>
</evidence>
<evidence type="ECO:0000313" key="8">
    <source>
        <dbReference type="EMBL" id="QRJ64042.1"/>
    </source>
</evidence>
<keyword evidence="2 6" id="KW-0732">Signal</keyword>
<sequence>MNRQLAALTLALAATVLGGCAASKSGSAYTREQTRQEMVVRTGVVESVREVQIEGTKSGVGTAAGAVAGGVGGSHVGGGKGQIVGAVVGAVVGGIAGSAIEEGVTRKTGVEITVRLDNGQLTAIVQEGDEVFRAGDRVRLLSGAGGTRVTH</sequence>
<keyword evidence="3" id="KW-0472">Membrane</keyword>
<dbReference type="InterPro" id="IPR051407">
    <property type="entry name" value="Bact_OM_lipoprot/Surf_antigen"/>
</dbReference>
<proteinExistence type="predicted"/>